<dbReference type="InterPro" id="IPR050194">
    <property type="entry name" value="Glycosyltransferase_grp1"/>
</dbReference>
<dbReference type="Pfam" id="PF13439">
    <property type="entry name" value="Glyco_transf_4"/>
    <property type="match status" value="1"/>
</dbReference>
<name>A0A642PP27_9BACE</name>
<protein>
    <submittedName>
        <fullName evidence="3">Glycosyltransferase family 4 protein</fullName>
    </submittedName>
</protein>
<dbReference type="SUPFAM" id="SSF53756">
    <property type="entry name" value="UDP-Glycosyltransferase/glycogen phosphorylase"/>
    <property type="match status" value="1"/>
</dbReference>
<dbReference type="GO" id="GO:0016757">
    <property type="term" value="F:glycosyltransferase activity"/>
    <property type="evidence" value="ECO:0007669"/>
    <property type="project" value="InterPro"/>
</dbReference>
<feature type="domain" description="Glycosyltransferase subfamily 4-like N-terminal" evidence="2">
    <location>
        <begin position="56"/>
        <end position="172"/>
    </location>
</feature>
<accession>A0A642PP27</accession>
<dbReference type="RefSeq" id="WP_149920747.1">
    <property type="nucleotide sequence ID" value="NZ_JAASIC010000007.1"/>
</dbReference>
<keyword evidence="3" id="KW-0808">Transferase</keyword>
<dbReference type="PANTHER" id="PTHR45947:SF3">
    <property type="entry name" value="SULFOQUINOVOSYL TRANSFERASE SQD2"/>
    <property type="match status" value="1"/>
</dbReference>
<gene>
    <name evidence="3" type="ORF">F2Y81_28105</name>
</gene>
<dbReference type="PANTHER" id="PTHR45947">
    <property type="entry name" value="SULFOQUINOVOSYL TRANSFERASE SQD2"/>
    <property type="match status" value="1"/>
</dbReference>
<comment type="caution">
    <text evidence="3">The sequence shown here is derived from an EMBL/GenBank/DDBJ whole genome shotgun (WGS) entry which is preliminary data.</text>
</comment>
<evidence type="ECO:0000313" key="3">
    <source>
        <dbReference type="EMBL" id="KAA5411780.1"/>
    </source>
</evidence>
<dbReference type="Proteomes" id="UP000448877">
    <property type="component" value="Unassembled WGS sequence"/>
</dbReference>
<organism evidence="3 4">
    <name type="scientific">Bacteroides cellulosilyticus</name>
    <dbReference type="NCBI Taxonomy" id="246787"/>
    <lineage>
        <taxon>Bacteria</taxon>
        <taxon>Pseudomonadati</taxon>
        <taxon>Bacteroidota</taxon>
        <taxon>Bacteroidia</taxon>
        <taxon>Bacteroidales</taxon>
        <taxon>Bacteroidaceae</taxon>
        <taxon>Bacteroides</taxon>
    </lineage>
</organism>
<evidence type="ECO:0000313" key="4">
    <source>
        <dbReference type="Proteomes" id="UP000448877"/>
    </source>
</evidence>
<dbReference type="InterPro" id="IPR001296">
    <property type="entry name" value="Glyco_trans_1"/>
</dbReference>
<feature type="domain" description="Glycosyl transferase family 1" evidence="1">
    <location>
        <begin position="188"/>
        <end position="354"/>
    </location>
</feature>
<reference evidence="3 4" key="1">
    <citation type="journal article" date="2019" name="Nat. Med.">
        <title>A library of human gut bacterial isolates paired with longitudinal multiomics data enables mechanistic microbiome research.</title>
        <authorList>
            <person name="Poyet M."/>
            <person name="Groussin M."/>
            <person name="Gibbons S.M."/>
            <person name="Avila-Pacheco J."/>
            <person name="Jiang X."/>
            <person name="Kearney S.M."/>
            <person name="Perrotta A.R."/>
            <person name="Berdy B."/>
            <person name="Zhao S."/>
            <person name="Lieberman T.D."/>
            <person name="Swanson P.K."/>
            <person name="Smith M."/>
            <person name="Roesemann S."/>
            <person name="Alexander J.E."/>
            <person name="Rich S.A."/>
            <person name="Livny J."/>
            <person name="Vlamakis H."/>
            <person name="Clish C."/>
            <person name="Bullock K."/>
            <person name="Deik A."/>
            <person name="Scott J."/>
            <person name="Pierce K.A."/>
            <person name="Xavier R.J."/>
            <person name="Alm E.J."/>
        </authorList>
    </citation>
    <scope>NUCLEOTIDE SEQUENCE [LARGE SCALE GENOMIC DNA]</scope>
    <source>
        <strain evidence="3 4">BIOML-A6</strain>
    </source>
</reference>
<dbReference type="Pfam" id="PF00534">
    <property type="entry name" value="Glycos_transf_1"/>
    <property type="match status" value="1"/>
</dbReference>
<evidence type="ECO:0000259" key="2">
    <source>
        <dbReference type="Pfam" id="PF13439"/>
    </source>
</evidence>
<dbReference type="EMBL" id="VVYV01000097">
    <property type="protein sequence ID" value="KAA5411780.1"/>
    <property type="molecule type" value="Genomic_DNA"/>
</dbReference>
<evidence type="ECO:0000259" key="1">
    <source>
        <dbReference type="Pfam" id="PF00534"/>
    </source>
</evidence>
<proteinExistence type="predicted"/>
<dbReference type="AlphaFoldDB" id="A0A642PP27"/>
<dbReference type="Gene3D" id="3.40.50.2000">
    <property type="entry name" value="Glycogen Phosphorylase B"/>
    <property type="match status" value="2"/>
</dbReference>
<dbReference type="InterPro" id="IPR028098">
    <property type="entry name" value="Glyco_trans_4-like_N"/>
</dbReference>
<sequence length="378" mass="43089">MVKKVLFVATVFRFLHFEKSDMEILKKKEYEIHTATNMTGYDWLSDDGSLDYLELHKHQIDFGRSPFSKNTFEAYRQLKVLLKEEHFDVIHTHTPVASAILRLAAISTRRKGTKVIYTDHGFHFHKSSPRKNWILYYPMEYILAYYSDMIITINREDYNVIQNFPVKKKKYIPSVGVDIDSIANLIVDKKKIRGEFNIPEDVFLILSIGELSIRKNQEVIIRALSNVKNSNVYYLLCGTGDRQSYLENLTKELGVNDRVIFAGYQTHDKVKQIAHSADLGALPSLIEGFGLAGIELMAASKPVIASGVHGIKDYVLNGITGIACSPHDVDGFAQAIETFISNKVLYQTCCQNAFNKAKEFDVDIVKKKMVENYEEVLN</sequence>